<proteinExistence type="predicted"/>
<feature type="DNA-binding region" description="H-T-H motif" evidence="4">
    <location>
        <begin position="36"/>
        <end position="55"/>
    </location>
</feature>
<dbReference type="InterPro" id="IPR036271">
    <property type="entry name" value="Tet_transcr_reg_TetR-rel_C_sf"/>
</dbReference>
<evidence type="ECO:0000313" key="7">
    <source>
        <dbReference type="Proteomes" id="UP001500282"/>
    </source>
</evidence>
<evidence type="ECO:0000256" key="2">
    <source>
        <dbReference type="ARBA" id="ARBA00023125"/>
    </source>
</evidence>
<keyword evidence="3" id="KW-0804">Transcription</keyword>
<protein>
    <submittedName>
        <fullName evidence="6">TetR/AcrR family transcriptional regulator</fullName>
    </submittedName>
</protein>
<feature type="domain" description="HTH tetR-type" evidence="5">
    <location>
        <begin position="14"/>
        <end position="73"/>
    </location>
</feature>
<dbReference type="EMBL" id="BAAAIH010000005">
    <property type="protein sequence ID" value="GAA1257443.1"/>
    <property type="molecule type" value="Genomic_DNA"/>
</dbReference>
<evidence type="ECO:0000256" key="4">
    <source>
        <dbReference type="PROSITE-ProRule" id="PRU00335"/>
    </source>
</evidence>
<dbReference type="Gene3D" id="1.10.357.10">
    <property type="entry name" value="Tetracycline Repressor, domain 2"/>
    <property type="match status" value="1"/>
</dbReference>
<accession>A0ABP4HG96</accession>
<evidence type="ECO:0000256" key="3">
    <source>
        <dbReference type="ARBA" id="ARBA00023163"/>
    </source>
</evidence>
<dbReference type="Pfam" id="PF21597">
    <property type="entry name" value="TetR_C_43"/>
    <property type="match status" value="1"/>
</dbReference>
<evidence type="ECO:0000259" key="5">
    <source>
        <dbReference type="PROSITE" id="PS50977"/>
    </source>
</evidence>
<dbReference type="PRINTS" id="PR00455">
    <property type="entry name" value="HTHTETR"/>
</dbReference>
<dbReference type="Proteomes" id="UP001500282">
    <property type="component" value="Unassembled WGS sequence"/>
</dbReference>
<reference evidence="7" key="1">
    <citation type="journal article" date="2019" name="Int. J. Syst. Evol. Microbiol.">
        <title>The Global Catalogue of Microorganisms (GCM) 10K type strain sequencing project: providing services to taxonomists for standard genome sequencing and annotation.</title>
        <authorList>
            <consortium name="The Broad Institute Genomics Platform"/>
            <consortium name="The Broad Institute Genome Sequencing Center for Infectious Disease"/>
            <person name="Wu L."/>
            <person name="Ma J."/>
        </authorList>
    </citation>
    <scope>NUCLEOTIDE SEQUENCE [LARGE SCALE GENOMIC DNA]</scope>
    <source>
        <strain evidence="7">JCM 11448</strain>
    </source>
</reference>
<keyword evidence="7" id="KW-1185">Reference proteome</keyword>
<evidence type="ECO:0000313" key="6">
    <source>
        <dbReference type="EMBL" id="GAA1257443.1"/>
    </source>
</evidence>
<organism evidence="6 7">
    <name type="scientific">Streptomyces javensis</name>
    <dbReference type="NCBI Taxonomy" id="114698"/>
    <lineage>
        <taxon>Bacteria</taxon>
        <taxon>Bacillati</taxon>
        <taxon>Actinomycetota</taxon>
        <taxon>Actinomycetes</taxon>
        <taxon>Kitasatosporales</taxon>
        <taxon>Streptomycetaceae</taxon>
        <taxon>Streptomyces</taxon>
        <taxon>Streptomyces violaceusniger group</taxon>
    </lineage>
</organism>
<dbReference type="InterPro" id="IPR001647">
    <property type="entry name" value="HTH_TetR"/>
</dbReference>
<evidence type="ECO:0000256" key="1">
    <source>
        <dbReference type="ARBA" id="ARBA00023015"/>
    </source>
</evidence>
<dbReference type="InterPro" id="IPR049445">
    <property type="entry name" value="TetR_SbtR-like_C"/>
</dbReference>
<dbReference type="Pfam" id="PF00440">
    <property type="entry name" value="TetR_N"/>
    <property type="match status" value="1"/>
</dbReference>
<dbReference type="InterPro" id="IPR050109">
    <property type="entry name" value="HTH-type_TetR-like_transc_reg"/>
</dbReference>
<dbReference type="InterPro" id="IPR009057">
    <property type="entry name" value="Homeodomain-like_sf"/>
</dbReference>
<dbReference type="PANTHER" id="PTHR30055">
    <property type="entry name" value="HTH-TYPE TRANSCRIPTIONAL REGULATOR RUTR"/>
    <property type="match status" value="1"/>
</dbReference>
<dbReference type="SUPFAM" id="SSF48498">
    <property type="entry name" value="Tetracyclin repressor-like, C-terminal domain"/>
    <property type="match status" value="1"/>
</dbReference>
<dbReference type="PROSITE" id="PS50977">
    <property type="entry name" value="HTH_TETR_2"/>
    <property type="match status" value="1"/>
</dbReference>
<sequence length="193" mass="20764">MARDPGRPLRADAQRNREKILSAAVRVFAEEGLDAHLERIAKEAGVGTGTLYRNFPTRELLIEAAYRNELARLCDAAPELLAALPPREALRAWLARFMDYANAKLGMADALRGVVASGVNPYAQSHELIQDALSRLMDAAVAAGVIRSDIDATDMFAALTGIALASGKPEQRERADRLLDLTLDGLSAGPGTQ</sequence>
<keyword evidence="1" id="KW-0805">Transcription regulation</keyword>
<name>A0ABP4HG96_9ACTN</name>
<comment type="caution">
    <text evidence="6">The sequence shown here is derived from an EMBL/GenBank/DDBJ whole genome shotgun (WGS) entry which is preliminary data.</text>
</comment>
<dbReference type="PANTHER" id="PTHR30055:SF234">
    <property type="entry name" value="HTH-TYPE TRANSCRIPTIONAL REGULATOR BETI"/>
    <property type="match status" value="1"/>
</dbReference>
<keyword evidence="2 4" id="KW-0238">DNA-binding</keyword>
<dbReference type="SUPFAM" id="SSF46689">
    <property type="entry name" value="Homeodomain-like"/>
    <property type="match status" value="1"/>
</dbReference>
<gene>
    <name evidence="6" type="ORF">GCM10009579_14240</name>
</gene>